<evidence type="ECO:0000313" key="4">
    <source>
        <dbReference type="EMBL" id="RCK55469.1"/>
    </source>
</evidence>
<dbReference type="GO" id="GO:0016020">
    <property type="term" value="C:membrane"/>
    <property type="evidence" value="ECO:0007669"/>
    <property type="project" value="TreeGrafter"/>
</dbReference>
<dbReference type="Proteomes" id="UP000253472">
    <property type="component" value="Unassembled WGS sequence"/>
</dbReference>
<dbReference type="EMBL" id="QLNQ01000030">
    <property type="protein sequence ID" value="RCK55469.1"/>
    <property type="molecule type" value="Genomic_DNA"/>
</dbReference>
<proteinExistence type="predicted"/>
<evidence type="ECO:0000256" key="1">
    <source>
        <dbReference type="ARBA" id="ARBA00022741"/>
    </source>
</evidence>
<dbReference type="InterPro" id="IPR000873">
    <property type="entry name" value="AMP-dep_synth/lig_dom"/>
</dbReference>
<sequence>MSTLFNLPPEQIYQSLLTQYNNPLDYASSVALPNTQEPGYSSIYRNVFDPSKLVTCPHPELDTLYKIFEFSVIVYGDKPFLGHRIKNPDGTFGEYTFETYRQIYERRNNLGSGIYYVLENSPYRTSSKAHAKLKYDPTNDHPFILALFSHNRPEWALCDLATSAYGFINTALYSTLGPDASRYILSVTECPIVVATKDKIEGLINLKKKNPKDLENLIVLVSLDELTVEDDKLRPLGRENNIVVYGLEEVERLGAANPLGPIAPTPDTVFTVSFTSGTTGTAPKGVVLTNRILACGIASHCALVGFGPDRVEYSFLPLAHIYERMVLQFGIIAGVKIGYPQGPSPTTLFEDIKVLQPTMLCLVPRVFTKIEAAIKAQTVENESDPELRAKFTEIINKKVELQQQQDFTNPSFPEGDKILQQLRETLGMGKLQFMNTGSAPLSEESYRFIQAVMNMPNGFRCGYGLTESAAGLAFSPPYANEFSCGPISQTTEFRLKDLVDMGYTSKDKEGVRGELLLRGPQIFPHYYKNPKETAKAIDKDGWFHTGDVASLTEAHGNRFQIIDRAKNFFKLSQGEYVSPEKIENVYMAQFPFISQLFVHGDSLESYLVGVVGIDKALVDPYLKKRFNEELDTPAEIFKFFENPQNRKTLLQDMNKAVGSELQGFEKLHNVFVDFEPLTLERGVITPTVKIRRANCVNFFKQHIQSMYGEGSLLKNSNL</sequence>
<reference evidence="4 5" key="1">
    <citation type="submission" date="2018-06" db="EMBL/GenBank/DDBJ databases">
        <title>Whole genome sequencing of Candida tropicalis (genome annotated by CSBL at Korea University).</title>
        <authorList>
            <person name="Ahn J."/>
        </authorList>
    </citation>
    <scope>NUCLEOTIDE SEQUENCE [LARGE SCALE GENOMIC DNA]</scope>
    <source>
        <strain evidence="4 5">ATCC 20962</strain>
    </source>
</reference>
<organism evidence="4 5">
    <name type="scientific">Candida viswanathii</name>
    <dbReference type="NCBI Taxonomy" id="5486"/>
    <lineage>
        <taxon>Eukaryota</taxon>
        <taxon>Fungi</taxon>
        <taxon>Dikarya</taxon>
        <taxon>Ascomycota</taxon>
        <taxon>Saccharomycotina</taxon>
        <taxon>Pichiomycetes</taxon>
        <taxon>Debaryomycetaceae</taxon>
        <taxon>Candida/Lodderomyces clade</taxon>
        <taxon>Candida</taxon>
    </lineage>
</organism>
<dbReference type="AlphaFoldDB" id="A0A367XPY3"/>
<keyword evidence="4" id="KW-0436">Ligase</keyword>
<dbReference type="OrthoDB" id="1700726at2759"/>
<dbReference type="Gene3D" id="3.40.50.12780">
    <property type="entry name" value="N-terminal domain of ligase-like"/>
    <property type="match status" value="1"/>
</dbReference>
<name>A0A367XPY3_9ASCO</name>
<dbReference type="STRING" id="5486.A0A367XPY3"/>
<dbReference type="SUPFAM" id="SSF56801">
    <property type="entry name" value="Acetyl-CoA synthetase-like"/>
    <property type="match status" value="1"/>
</dbReference>
<feature type="domain" description="AMP-dependent synthetase/ligase" evidence="3">
    <location>
        <begin position="146"/>
        <end position="527"/>
    </location>
</feature>
<dbReference type="GO" id="GO:0005524">
    <property type="term" value="F:ATP binding"/>
    <property type="evidence" value="ECO:0007669"/>
    <property type="project" value="UniProtKB-KW"/>
</dbReference>
<keyword evidence="2" id="KW-0067">ATP-binding</keyword>
<dbReference type="PANTHER" id="PTHR43272">
    <property type="entry name" value="LONG-CHAIN-FATTY-ACID--COA LIGASE"/>
    <property type="match status" value="1"/>
</dbReference>
<comment type="caution">
    <text evidence="4">The sequence shown here is derived from an EMBL/GenBank/DDBJ whole genome shotgun (WGS) entry which is preliminary data.</text>
</comment>
<dbReference type="PANTHER" id="PTHR43272:SF33">
    <property type="entry name" value="AMP-BINDING DOMAIN-CONTAINING PROTEIN-RELATED"/>
    <property type="match status" value="1"/>
</dbReference>
<gene>
    <name evidence="4" type="primary">FAA2_3</name>
    <name evidence="4" type="ORF">Cantr_04104</name>
</gene>
<dbReference type="Pfam" id="PF00501">
    <property type="entry name" value="AMP-binding"/>
    <property type="match status" value="1"/>
</dbReference>
<keyword evidence="1" id="KW-0547">Nucleotide-binding</keyword>
<keyword evidence="5" id="KW-1185">Reference proteome</keyword>
<dbReference type="InterPro" id="IPR042099">
    <property type="entry name" value="ANL_N_sf"/>
</dbReference>
<dbReference type="GO" id="GO:0005783">
    <property type="term" value="C:endoplasmic reticulum"/>
    <property type="evidence" value="ECO:0007669"/>
    <property type="project" value="TreeGrafter"/>
</dbReference>
<evidence type="ECO:0000313" key="5">
    <source>
        <dbReference type="Proteomes" id="UP000253472"/>
    </source>
</evidence>
<protein>
    <submittedName>
        <fullName evidence="4">Long-chain-fatty-acid--CoA ligase 2</fullName>
    </submittedName>
</protein>
<dbReference type="GO" id="GO:0004467">
    <property type="term" value="F:long-chain fatty acid-CoA ligase activity"/>
    <property type="evidence" value="ECO:0007669"/>
    <property type="project" value="TreeGrafter"/>
</dbReference>
<evidence type="ECO:0000256" key="2">
    <source>
        <dbReference type="ARBA" id="ARBA00022840"/>
    </source>
</evidence>
<accession>A0A367XPY3</accession>
<evidence type="ECO:0000259" key="3">
    <source>
        <dbReference type="Pfam" id="PF00501"/>
    </source>
</evidence>